<dbReference type="Pfam" id="PF02915">
    <property type="entry name" value="Rubrerythrin"/>
    <property type="match status" value="1"/>
</dbReference>
<proteinExistence type="predicted"/>
<organism evidence="2 3">
    <name type="scientific">Halanaerobium saccharolyticum</name>
    <dbReference type="NCBI Taxonomy" id="43595"/>
    <lineage>
        <taxon>Bacteria</taxon>
        <taxon>Bacillati</taxon>
        <taxon>Bacillota</taxon>
        <taxon>Clostridia</taxon>
        <taxon>Halanaerobiales</taxon>
        <taxon>Halanaerobiaceae</taxon>
        <taxon>Halanaerobium</taxon>
    </lineage>
</organism>
<evidence type="ECO:0000313" key="3">
    <source>
        <dbReference type="Proteomes" id="UP000295064"/>
    </source>
</evidence>
<feature type="domain" description="Rubrerythrin diiron-binding" evidence="1">
    <location>
        <begin position="5"/>
        <end position="141"/>
    </location>
</feature>
<sequence length="164" mass="19416">MNIYEFAIDFEVENRKFYEECAEESDNESLRGVFLELAEEEKKHENIVRQLMEEKKVDEVESGILPKAKDAFEAISKDVTGAEDSIFTQQQVDVYTKAKQMEVDSFKFYTEKAAETELPAVEKTFKRLAEEEKKHERIIDNIIEMVNRPNTWLEDAEWYHLEDY</sequence>
<dbReference type="SUPFAM" id="SSF47240">
    <property type="entry name" value="Ferritin-like"/>
    <property type="match status" value="1"/>
</dbReference>
<dbReference type="OrthoDB" id="9792569at2"/>
<gene>
    <name evidence="2" type="ORF">DFR79_10391</name>
</gene>
<dbReference type="InterPro" id="IPR012347">
    <property type="entry name" value="Ferritin-like"/>
</dbReference>
<dbReference type="Proteomes" id="UP000295064">
    <property type="component" value="Unassembled WGS sequence"/>
</dbReference>
<name>A0A4R6LZZ0_9FIRM</name>
<dbReference type="CDD" id="cd01045">
    <property type="entry name" value="Ferritin_like_AB"/>
    <property type="match status" value="1"/>
</dbReference>
<dbReference type="InterPro" id="IPR003251">
    <property type="entry name" value="Rr_diiron-bd_dom"/>
</dbReference>
<dbReference type="RefSeq" id="WP_133514052.1">
    <property type="nucleotide sequence ID" value="NZ_SNWX01000003.1"/>
</dbReference>
<dbReference type="Gene3D" id="1.20.1260.10">
    <property type="match status" value="2"/>
</dbReference>
<dbReference type="GO" id="GO:0046872">
    <property type="term" value="F:metal ion binding"/>
    <property type="evidence" value="ECO:0007669"/>
    <property type="project" value="InterPro"/>
</dbReference>
<dbReference type="EMBL" id="SNWX01000003">
    <property type="protein sequence ID" value="TDO94413.1"/>
    <property type="molecule type" value="Genomic_DNA"/>
</dbReference>
<comment type="caution">
    <text evidence="2">The sequence shown here is derived from an EMBL/GenBank/DDBJ whole genome shotgun (WGS) entry which is preliminary data.</text>
</comment>
<evidence type="ECO:0000313" key="2">
    <source>
        <dbReference type="EMBL" id="TDO94413.1"/>
    </source>
</evidence>
<reference evidence="2 3" key="1">
    <citation type="submission" date="2019-03" db="EMBL/GenBank/DDBJ databases">
        <title>Subsurface microbial communities from deep shales in Ohio and West Virginia, USA.</title>
        <authorList>
            <person name="Wrighton K."/>
        </authorList>
    </citation>
    <scope>NUCLEOTIDE SEQUENCE [LARGE SCALE GENOMIC DNA]</scope>
    <source>
        <strain evidence="2 3">MA284_T2</strain>
    </source>
</reference>
<dbReference type="PANTHER" id="PTHR33531:SF10">
    <property type="entry name" value="BLR7895 PROTEIN"/>
    <property type="match status" value="1"/>
</dbReference>
<dbReference type="InterPro" id="IPR009078">
    <property type="entry name" value="Ferritin-like_SF"/>
</dbReference>
<dbReference type="PANTHER" id="PTHR33531">
    <property type="entry name" value="RUBRERYTHRIN SUBFAMILY"/>
    <property type="match status" value="1"/>
</dbReference>
<dbReference type="GO" id="GO:0016491">
    <property type="term" value="F:oxidoreductase activity"/>
    <property type="evidence" value="ECO:0007669"/>
    <property type="project" value="InterPro"/>
</dbReference>
<accession>A0A4R6LZZ0</accession>
<protein>
    <submittedName>
        <fullName evidence="2">Rubrerythrin</fullName>
    </submittedName>
</protein>
<evidence type="ECO:0000259" key="1">
    <source>
        <dbReference type="Pfam" id="PF02915"/>
    </source>
</evidence>
<dbReference type="AlphaFoldDB" id="A0A4R6LZZ0"/>